<evidence type="ECO:0000313" key="2">
    <source>
        <dbReference type="EMBL" id="RCH54959.1"/>
    </source>
</evidence>
<dbReference type="PANTHER" id="PTHR36437:SF2">
    <property type="entry name" value="GLYOXALASE_BLEOMYCIN RESISTANCE PROTEIN_DIOXYGENASE"/>
    <property type="match status" value="1"/>
</dbReference>
<dbReference type="RefSeq" id="WP_114005285.1">
    <property type="nucleotide sequence ID" value="NZ_QGDC01000005.1"/>
</dbReference>
<dbReference type="PANTHER" id="PTHR36437">
    <property type="entry name" value="GLYOXALASE/BLEOMYCIN RESISTANCE PROTEIN/DIOXYGENASE"/>
    <property type="match status" value="1"/>
</dbReference>
<comment type="caution">
    <text evidence="2">The sequence shown here is derived from an EMBL/GenBank/DDBJ whole genome shotgun (WGS) entry which is preliminary data.</text>
</comment>
<sequence length="121" mass="13836">MRLKYIPVYAGSFEEQLSFYTDKLGFKIVSKIPFYEGAECTLLETGNYDVLLAISKRNLHTNLKSCIILNTDDCLSDHHTLKALGVEFFTEPQYQPIGLVAEFTDPCGNKFVLLEERDYNN</sequence>
<dbReference type="EMBL" id="QGDC01000005">
    <property type="protein sequence ID" value="RCH54959.1"/>
    <property type="molecule type" value="Genomic_DNA"/>
</dbReference>
<evidence type="ECO:0000313" key="3">
    <source>
        <dbReference type="Proteomes" id="UP000253209"/>
    </source>
</evidence>
<evidence type="ECO:0000259" key="1">
    <source>
        <dbReference type="PROSITE" id="PS51819"/>
    </source>
</evidence>
<dbReference type="OrthoDB" id="9804907at2"/>
<name>A0A367GNB6_9SPHI</name>
<keyword evidence="3" id="KW-1185">Reference proteome</keyword>
<dbReference type="PROSITE" id="PS51819">
    <property type="entry name" value="VOC"/>
    <property type="match status" value="1"/>
</dbReference>
<reference evidence="2 3" key="1">
    <citation type="submission" date="2018-05" db="EMBL/GenBank/DDBJ databases">
        <title>Mucilaginibacter hurinus sp. nov., isolated from briquette warehouse soil.</title>
        <authorList>
            <person name="Choi L."/>
        </authorList>
    </citation>
    <scope>NUCLEOTIDE SEQUENCE [LARGE SCALE GENOMIC DNA]</scope>
    <source>
        <strain evidence="2 3">ZR32</strain>
    </source>
</reference>
<dbReference type="Pfam" id="PF00903">
    <property type="entry name" value="Glyoxalase"/>
    <property type="match status" value="1"/>
</dbReference>
<protein>
    <recommendedName>
        <fullName evidence="1">VOC domain-containing protein</fullName>
    </recommendedName>
</protein>
<dbReference type="InterPro" id="IPR004360">
    <property type="entry name" value="Glyas_Fos-R_dOase_dom"/>
</dbReference>
<accession>A0A367GNB6</accession>
<dbReference type="SUPFAM" id="SSF54593">
    <property type="entry name" value="Glyoxalase/Bleomycin resistance protein/Dihydroxybiphenyl dioxygenase"/>
    <property type="match status" value="1"/>
</dbReference>
<dbReference type="InterPro" id="IPR037523">
    <property type="entry name" value="VOC_core"/>
</dbReference>
<dbReference type="AlphaFoldDB" id="A0A367GNB6"/>
<proteinExistence type="predicted"/>
<dbReference type="Proteomes" id="UP000253209">
    <property type="component" value="Unassembled WGS sequence"/>
</dbReference>
<dbReference type="Gene3D" id="3.10.180.10">
    <property type="entry name" value="2,3-Dihydroxybiphenyl 1,2-Dioxygenase, domain 1"/>
    <property type="match status" value="1"/>
</dbReference>
<dbReference type="InterPro" id="IPR029068">
    <property type="entry name" value="Glyas_Bleomycin-R_OHBP_Dase"/>
</dbReference>
<gene>
    <name evidence="2" type="ORF">DJ568_10825</name>
</gene>
<organism evidence="2 3">
    <name type="scientific">Mucilaginibacter hurinus</name>
    <dbReference type="NCBI Taxonomy" id="2201324"/>
    <lineage>
        <taxon>Bacteria</taxon>
        <taxon>Pseudomonadati</taxon>
        <taxon>Bacteroidota</taxon>
        <taxon>Sphingobacteriia</taxon>
        <taxon>Sphingobacteriales</taxon>
        <taxon>Sphingobacteriaceae</taxon>
        <taxon>Mucilaginibacter</taxon>
    </lineage>
</organism>
<feature type="domain" description="VOC" evidence="1">
    <location>
        <begin position="2"/>
        <end position="116"/>
    </location>
</feature>